<organism evidence="4 6">
    <name type="scientific">Xanthomonas prunicola</name>
    <dbReference type="NCBI Taxonomy" id="2053930"/>
    <lineage>
        <taxon>Bacteria</taxon>
        <taxon>Pseudomonadati</taxon>
        <taxon>Pseudomonadota</taxon>
        <taxon>Gammaproteobacteria</taxon>
        <taxon>Lysobacterales</taxon>
        <taxon>Lysobacteraceae</taxon>
        <taxon>Xanthomonas</taxon>
    </lineage>
</organism>
<evidence type="ECO:0000313" key="4">
    <source>
        <dbReference type="EMBL" id="PKV10592.1"/>
    </source>
</evidence>
<keyword evidence="2" id="KW-0732">Signal</keyword>
<feature type="region of interest" description="Disordered" evidence="1">
    <location>
        <begin position="32"/>
        <end position="60"/>
    </location>
</feature>
<reference evidence="6 7" key="1">
    <citation type="submission" date="2017-11" db="EMBL/GenBank/DDBJ databases">
        <title>Xanthomonas prunicola sp. nov., a novel pathogen that affects nectarine (Prunus persica var. nectarine) trees.</title>
        <authorList>
            <person name="Lopez M."/>
            <person name="Lopez-Soriano P."/>
            <person name="Garita-Cambronero J."/>
            <person name="Beltran C."/>
            <person name="Taghouti G."/>
            <person name="Portier P."/>
            <person name="Cubero J."/>
            <person name="Fischer-Le Saux M."/>
            <person name="Marco-Noales E."/>
        </authorList>
    </citation>
    <scope>NUCLEOTIDE SEQUENCE [LARGE SCALE GENOMIC DNA]</scope>
    <source>
        <strain evidence="4 6">CFBP8353</strain>
        <strain evidence="5 7">CFBP8354</strain>
    </source>
</reference>
<dbReference type="Proteomes" id="UP000233748">
    <property type="component" value="Unassembled WGS sequence"/>
</dbReference>
<dbReference type="OrthoDB" id="6008701at2"/>
<dbReference type="InterPro" id="IPR025240">
    <property type="entry name" value="DUF4189"/>
</dbReference>
<evidence type="ECO:0000313" key="6">
    <source>
        <dbReference type="Proteomes" id="UP000233720"/>
    </source>
</evidence>
<name>A0A2N3RDP0_9XANT</name>
<dbReference type="EMBL" id="PHKW01000029">
    <property type="protein sequence ID" value="PKV14846.1"/>
    <property type="molecule type" value="Genomic_DNA"/>
</dbReference>
<gene>
    <name evidence="4" type="ORF">XpruCFBP8353_22630</name>
    <name evidence="5" type="ORF">XpruCFBP8354_22735</name>
</gene>
<feature type="chain" id="PRO_5014904411" description="DUF4189 domain-containing protein" evidence="2">
    <location>
        <begin position="22"/>
        <end position="166"/>
    </location>
</feature>
<dbReference type="Pfam" id="PF13827">
    <property type="entry name" value="DUF4189"/>
    <property type="match status" value="1"/>
</dbReference>
<evidence type="ECO:0000256" key="1">
    <source>
        <dbReference type="SAM" id="MobiDB-lite"/>
    </source>
</evidence>
<evidence type="ECO:0000313" key="5">
    <source>
        <dbReference type="EMBL" id="PKV14846.1"/>
    </source>
</evidence>
<proteinExistence type="predicted"/>
<keyword evidence="7" id="KW-1185">Reference proteome</keyword>
<feature type="domain" description="DUF4189" evidence="3">
    <location>
        <begin position="64"/>
        <end position="158"/>
    </location>
</feature>
<evidence type="ECO:0000313" key="7">
    <source>
        <dbReference type="Proteomes" id="UP000233748"/>
    </source>
</evidence>
<feature type="signal peptide" evidence="2">
    <location>
        <begin position="1"/>
        <end position="21"/>
    </location>
</feature>
<dbReference type="AlphaFoldDB" id="A0A2N3RDP0"/>
<dbReference type="Proteomes" id="UP000233720">
    <property type="component" value="Unassembled WGS sequence"/>
</dbReference>
<protein>
    <recommendedName>
        <fullName evidence="3">DUF4189 domain-containing protein</fullName>
    </recommendedName>
</protein>
<accession>A0A2N3RDP0</accession>
<evidence type="ECO:0000256" key="2">
    <source>
        <dbReference type="SAM" id="SignalP"/>
    </source>
</evidence>
<evidence type="ECO:0000259" key="3">
    <source>
        <dbReference type="Pfam" id="PF13827"/>
    </source>
</evidence>
<dbReference type="RefSeq" id="WP_101365211.1">
    <property type="nucleotide sequence ID" value="NZ_PHKV01000028.1"/>
</dbReference>
<sequence length="166" mass="17134">MKKFSVTFSVLLLLGAFSIEALGQTACPAGVAPGSPQCGPDSGTSRGGIPTPPPRPTGEWIKTWGAVATSESGDSGVSSGRITKDQAENDAIASCEGLGSGTCKVSMAFFNQCVAAADSGQGEGSIFSAASIRQASRLAMSQCEEKSKRQCRITLSKCTDPIFKKY</sequence>
<comment type="caution">
    <text evidence="4">The sequence shown here is derived from an EMBL/GenBank/DDBJ whole genome shotgun (WGS) entry which is preliminary data.</text>
</comment>
<dbReference type="EMBL" id="PHKV01000028">
    <property type="protein sequence ID" value="PKV10592.1"/>
    <property type="molecule type" value="Genomic_DNA"/>
</dbReference>